<dbReference type="Proteomes" id="UP000011682">
    <property type="component" value="Unassembled WGS sequence"/>
</dbReference>
<dbReference type="EMBL" id="ANAH02000024">
    <property type="protein sequence ID" value="EPX58441.1"/>
    <property type="molecule type" value="Genomic_DNA"/>
</dbReference>
<gene>
    <name evidence="1" type="ORF">D187_003913</name>
</gene>
<organism evidence="1 2">
    <name type="scientific">Cystobacter fuscus (strain ATCC 25194 / DSM 2262 / NBRC 100088 / M29)</name>
    <dbReference type="NCBI Taxonomy" id="1242864"/>
    <lineage>
        <taxon>Bacteria</taxon>
        <taxon>Pseudomonadati</taxon>
        <taxon>Myxococcota</taxon>
        <taxon>Myxococcia</taxon>
        <taxon>Myxococcales</taxon>
        <taxon>Cystobacterineae</taxon>
        <taxon>Archangiaceae</taxon>
        <taxon>Cystobacter</taxon>
    </lineage>
</organism>
<name>S9P5G0_CYSF2</name>
<accession>S9P5G0</accession>
<comment type="caution">
    <text evidence="1">The sequence shown here is derived from an EMBL/GenBank/DDBJ whole genome shotgun (WGS) entry which is preliminary data.</text>
</comment>
<evidence type="ECO:0000313" key="2">
    <source>
        <dbReference type="Proteomes" id="UP000011682"/>
    </source>
</evidence>
<dbReference type="AlphaFoldDB" id="S9P5G0"/>
<protein>
    <submittedName>
        <fullName evidence="1">Uncharacterized protein</fullName>
    </submittedName>
</protein>
<evidence type="ECO:0000313" key="1">
    <source>
        <dbReference type="EMBL" id="EPX58441.1"/>
    </source>
</evidence>
<proteinExistence type="predicted"/>
<reference evidence="1" key="1">
    <citation type="submission" date="2013-05" db="EMBL/GenBank/DDBJ databases">
        <title>Genome assembly of Cystobacter fuscus DSM 2262.</title>
        <authorList>
            <person name="Sharma G."/>
            <person name="Khatri I."/>
            <person name="Kaur C."/>
            <person name="Mayilraj S."/>
            <person name="Subramanian S."/>
        </authorList>
    </citation>
    <scope>NUCLEOTIDE SEQUENCE [LARGE SCALE GENOMIC DNA]</scope>
    <source>
        <strain evidence="1">DSM 2262</strain>
    </source>
</reference>
<sequence>MFGFSAVSREIAETPVPLFAGLIEPPETTLFHTLFTNAPSSIP</sequence>
<keyword evidence="2" id="KW-1185">Reference proteome</keyword>